<accession>A0A2P2PIQ0</accession>
<protein>
    <submittedName>
        <fullName evidence="1">Uncharacterized protein</fullName>
    </submittedName>
</protein>
<dbReference type="EMBL" id="GGEC01074083">
    <property type="protein sequence ID" value="MBX54567.1"/>
    <property type="molecule type" value="Transcribed_RNA"/>
</dbReference>
<proteinExistence type="predicted"/>
<organism evidence="1">
    <name type="scientific">Rhizophora mucronata</name>
    <name type="common">Asiatic mangrove</name>
    <dbReference type="NCBI Taxonomy" id="61149"/>
    <lineage>
        <taxon>Eukaryota</taxon>
        <taxon>Viridiplantae</taxon>
        <taxon>Streptophyta</taxon>
        <taxon>Embryophyta</taxon>
        <taxon>Tracheophyta</taxon>
        <taxon>Spermatophyta</taxon>
        <taxon>Magnoliopsida</taxon>
        <taxon>eudicotyledons</taxon>
        <taxon>Gunneridae</taxon>
        <taxon>Pentapetalae</taxon>
        <taxon>rosids</taxon>
        <taxon>fabids</taxon>
        <taxon>Malpighiales</taxon>
        <taxon>Rhizophoraceae</taxon>
        <taxon>Rhizophora</taxon>
    </lineage>
</organism>
<dbReference type="AlphaFoldDB" id="A0A2P2PIQ0"/>
<name>A0A2P2PIQ0_RHIMU</name>
<evidence type="ECO:0000313" key="1">
    <source>
        <dbReference type="EMBL" id="MBX54567.1"/>
    </source>
</evidence>
<sequence>MTVFYNLKTMPYVNANYANFA</sequence>
<reference evidence="1" key="1">
    <citation type="submission" date="2018-02" db="EMBL/GenBank/DDBJ databases">
        <title>Rhizophora mucronata_Transcriptome.</title>
        <authorList>
            <person name="Meera S.P."/>
            <person name="Sreeshan A."/>
            <person name="Augustine A."/>
        </authorList>
    </citation>
    <scope>NUCLEOTIDE SEQUENCE</scope>
    <source>
        <tissue evidence="1">Leaf</tissue>
    </source>
</reference>